<evidence type="ECO:0000256" key="6">
    <source>
        <dbReference type="ARBA" id="ARBA00022490"/>
    </source>
</evidence>
<comment type="similarity">
    <text evidence="5">Belongs to the thioesterase PaaI family.</text>
</comment>
<dbReference type="InterPro" id="IPR006683">
    <property type="entry name" value="Thioestr_dom"/>
</dbReference>
<keyword evidence="26" id="KW-1185">Reference proteome</keyword>
<dbReference type="GO" id="GO:0005739">
    <property type="term" value="C:mitochondrion"/>
    <property type="evidence" value="ECO:0007669"/>
    <property type="project" value="UniProtKB-SubCell"/>
</dbReference>
<evidence type="ECO:0000256" key="20">
    <source>
        <dbReference type="ARBA" id="ARBA00067273"/>
    </source>
</evidence>
<dbReference type="AlphaFoldDB" id="A0A443RFI5"/>
<organism evidence="25 26">
    <name type="scientific">Dinothrombium tinctorium</name>
    <dbReference type="NCBI Taxonomy" id="1965070"/>
    <lineage>
        <taxon>Eukaryota</taxon>
        <taxon>Metazoa</taxon>
        <taxon>Ecdysozoa</taxon>
        <taxon>Arthropoda</taxon>
        <taxon>Chelicerata</taxon>
        <taxon>Arachnida</taxon>
        <taxon>Acari</taxon>
        <taxon>Acariformes</taxon>
        <taxon>Trombidiformes</taxon>
        <taxon>Prostigmata</taxon>
        <taxon>Anystina</taxon>
        <taxon>Parasitengona</taxon>
        <taxon>Trombidioidea</taxon>
        <taxon>Trombidiidae</taxon>
        <taxon>Dinothrombium</taxon>
    </lineage>
</organism>
<evidence type="ECO:0000256" key="4">
    <source>
        <dbReference type="ARBA" id="ARBA00004514"/>
    </source>
</evidence>
<dbReference type="STRING" id="1965070.A0A443RFI5"/>
<comment type="catalytic activity">
    <reaction evidence="13">
        <text>octanoyl-CoA + H2O = octanoate + CoA + H(+)</text>
        <dbReference type="Rhea" id="RHEA:30143"/>
        <dbReference type="ChEBI" id="CHEBI:15377"/>
        <dbReference type="ChEBI" id="CHEBI:15378"/>
        <dbReference type="ChEBI" id="CHEBI:25646"/>
        <dbReference type="ChEBI" id="CHEBI:57287"/>
        <dbReference type="ChEBI" id="CHEBI:57386"/>
    </reaction>
    <physiologicalReaction direction="left-to-right" evidence="13">
        <dbReference type="Rhea" id="RHEA:30144"/>
    </physiologicalReaction>
</comment>
<dbReference type="InterPro" id="IPR039298">
    <property type="entry name" value="ACOT13"/>
</dbReference>
<evidence type="ECO:0000256" key="16">
    <source>
        <dbReference type="ARBA" id="ARBA00050199"/>
    </source>
</evidence>
<comment type="caution">
    <text evidence="25">The sequence shown here is derived from an EMBL/GenBank/DDBJ whole genome shotgun (WGS) entry which is preliminary data.</text>
</comment>
<evidence type="ECO:0000256" key="21">
    <source>
        <dbReference type="ARBA" id="ARBA00075657"/>
    </source>
</evidence>
<dbReference type="SUPFAM" id="SSF54637">
    <property type="entry name" value="Thioesterase/thiol ester dehydrase-isomerase"/>
    <property type="match status" value="1"/>
</dbReference>
<dbReference type="FunFam" id="3.10.129.10:FF:000021">
    <property type="entry name" value="Acyl-coenzyme A thioesterase 13"/>
    <property type="match status" value="1"/>
</dbReference>
<name>A0A443RFI5_9ACAR</name>
<evidence type="ECO:0000256" key="13">
    <source>
        <dbReference type="ARBA" id="ARBA00047588"/>
    </source>
</evidence>
<dbReference type="GO" id="GO:0006629">
    <property type="term" value="P:lipid metabolic process"/>
    <property type="evidence" value="ECO:0007669"/>
    <property type="project" value="UniProtKB-KW"/>
</dbReference>
<proteinExistence type="inferred from homology"/>
<comment type="catalytic activity">
    <reaction evidence="17">
        <text>a fatty acyl-CoA + H2O = a fatty acid + CoA + H(+)</text>
        <dbReference type="Rhea" id="RHEA:16781"/>
        <dbReference type="ChEBI" id="CHEBI:15377"/>
        <dbReference type="ChEBI" id="CHEBI:15378"/>
        <dbReference type="ChEBI" id="CHEBI:28868"/>
        <dbReference type="ChEBI" id="CHEBI:57287"/>
        <dbReference type="ChEBI" id="CHEBI:77636"/>
    </reaction>
    <physiologicalReaction direction="left-to-right" evidence="17">
        <dbReference type="Rhea" id="RHEA:16782"/>
    </physiologicalReaction>
</comment>
<keyword evidence="8" id="KW-0007">Acetylation</keyword>
<evidence type="ECO:0000256" key="17">
    <source>
        <dbReference type="ARBA" id="ARBA00052976"/>
    </source>
</evidence>
<accession>A0A443RFI5</accession>
<evidence type="ECO:0000256" key="7">
    <source>
        <dbReference type="ARBA" id="ARBA00022801"/>
    </source>
</evidence>
<dbReference type="InterPro" id="IPR029069">
    <property type="entry name" value="HotDog_dom_sf"/>
</dbReference>
<dbReference type="GO" id="GO:0005819">
    <property type="term" value="C:spindle"/>
    <property type="evidence" value="ECO:0007669"/>
    <property type="project" value="UniProtKB-SubCell"/>
</dbReference>
<comment type="catalytic activity">
    <reaction evidence="16">
        <text>hexanoyl-CoA + H2O = hexanoate + CoA + H(+)</text>
        <dbReference type="Rhea" id="RHEA:40115"/>
        <dbReference type="ChEBI" id="CHEBI:15377"/>
        <dbReference type="ChEBI" id="CHEBI:15378"/>
        <dbReference type="ChEBI" id="CHEBI:17120"/>
        <dbReference type="ChEBI" id="CHEBI:57287"/>
        <dbReference type="ChEBI" id="CHEBI:62620"/>
    </reaction>
    <physiologicalReaction direction="left-to-right" evidence="16">
        <dbReference type="Rhea" id="RHEA:40116"/>
    </physiologicalReaction>
</comment>
<keyword evidence="11" id="KW-0206">Cytoskeleton</keyword>
<evidence type="ECO:0000259" key="24">
    <source>
        <dbReference type="Pfam" id="PF03061"/>
    </source>
</evidence>
<dbReference type="Proteomes" id="UP000285301">
    <property type="component" value="Unassembled WGS sequence"/>
</dbReference>
<gene>
    <name evidence="25" type="ORF">B4U79_07977</name>
</gene>
<evidence type="ECO:0000256" key="2">
    <source>
        <dbReference type="ARBA" id="ARBA00004173"/>
    </source>
</evidence>
<comment type="subcellular location">
    <subcellularLocation>
        <location evidence="3">Cytoplasm</location>
        <location evidence="3">Cytoskeleton</location>
        <location evidence="3">Spindle</location>
    </subcellularLocation>
    <subcellularLocation>
        <location evidence="4">Cytoplasm</location>
        <location evidence="4">Cytosol</location>
    </subcellularLocation>
    <subcellularLocation>
        <location evidence="2">Mitochondrion</location>
    </subcellularLocation>
    <subcellularLocation>
        <location evidence="1">Nucleus</location>
    </subcellularLocation>
</comment>
<evidence type="ECO:0000256" key="3">
    <source>
        <dbReference type="ARBA" id="ARBA00004186"/>
    </source>
</evidence>
<comment type="catalytic activity">
    <reaction evidence="15">
        <text>dodecanoyl-CoA + H2O = dodecanoate + CoA + H(+)</text>
        <dbReference type="Rhea" id="RHEA:30135"/>
        <dbReference type="ChEBI" id="CHEBI:15377"/>
        <dbReference type="ChEBI" id="CHEBI:15378"/>
        <dbReference type="ChEBI" id="CHEBI:18262"/>
        <dbReference type="ChEBI" id="CHEBI:57287"/>
        <dbReference type="ChEBI" id="CHEBI:57375"/>
    </reaction>
    <physiologicalReaction direction="left-to-right" evidence="15">
        <dbReference type="Rhea" id="RHEA:30136"/>
    </physiologicalReaction>
</comment>
<comment type="function">
    <text evidence="18">Catalyzes the hydrolysis of acyl-CoAs into free fatty acids and coenzyme A (CoASH), regulating their respective intracellular levels. Has acyl-CoA thioesterase activity towards medium (C12) and long-chain (C18) fatty acyl-CoA substrates. Can also hydrolyze 3-hydroxyphenylacetyl-CoA and 3,4-dihydroxyphenylacetyl-CoA (in vitro). May play a role in controlling adaptive thermogenesis.</text>
</comment>
<sequence>MNAAPLDKLQVIRQICRMLVSTGKFDSCMNKVKIINVDSGRLRAEMVVGEEHTNFGGTLHGGMVASLVDYTSSLALVTDDLQQTGFSVDLNVTFVNSANVGDCLVLDAQTVKRGKSLAYLDVSIFHKETKKIIALGKQVKYTGNNGG</sequence>
<dbReference type="GO" id="GO:0005634">
    <property type="term" value="C:nucleus"/>
    <property type="evidence" value="ECO:0007669"/>
    <property type="project" value="UniProtKB-SubCell"/>
</dbReference>
<evidence type="ECO:0000256" key="8">
    <source>
        <dbReference type="ARBA" id="ARBA00022990"/>
    </source>
</evidence>
<keyword evidence="7" id="KW-0378">Hydrolase</keyword>
<dbReference type="InterPro" id="IPR003736">
    <property type="entry name" value="PAAI_dom"/>
</dbReference>
<evidence type="ECO:0000256" key="15">
    <source>
        <dbReference type="ARBA" id="ARBA00048074"/>
    </source>
</evidence>
<dbReference type="Pfam" id="PF03061">
    <property type="entry name" value="4HBT"/>
    <property type="match status" value="1"/>
</dbReference>
<dbReference type="NCBIfam" id="TIGR00369">
    <property type="entry name" value="unchar_dom_1"/>
    <property type="match status" value="1"/>
</dbReference>
<feature type="domain" description="Thioesterase" evidence="24">
    <location>
        <begin position="56"/>
        <end position="131"/>
    </location>
</feature>
<evidence type="ECO:0000313" key="25">
    <source>
        <dbReference type="EMBL" id="RWS14034.1"/>
    </source>
</evidence>
<dbReference type="Gene3D" id="3.10.129.10">
    <property type="entry name" value="Hotdog Thioesterase"/>
    <property type="match status" value="1"/>
</dbReference>
<keyword evidence="12" id="KW-0539">Nucleus</keyword>
<comment type="subunit">
    <text evidence="19">Homotetramer. Interacts with PCTP.</text>
</comment>
<evidence type="ECO:0000256" key="12">
    <source>
        <dbReference type="ARBA" id="ARBA00023242"/>
    </source>
</evidence>
<keyword evidence="10" id="KW-0496">Mitochondrion</keyword>
<dbReference type="GO" id="GO:0005829">
    <property type="term" value="C:cytosol"/>
    <property type="evidence" value="ECO:0007669"/>
    <property type="project" value="UniProtKB-SubCell"/>
</dbReference>
<keyword evidence="9" id="KW-0443">Lipid metabolism</keyword>
<keyword evidence="6" id="KW-0963">Cytoplasm</keyword>
<evidence type="ECO:0000256" key="1">
    <source>
        <dbReference type="ARBA" id="ARBA00004123"/>
    </source>
</evidence>
<evidence type="ECO:0000256" key="18">
    <source>
        <dbReference type="ARBA" id="ARBA00058205"/>
    </source>
</evidence>
<evidence type="ECO:0000256" key="22">
    <source>
        <dbReference type="ARBA" id="ARBA00081533"/>
    </source>
</evidence>
<protein>
    <recommendedName>
        <fullName evidence="20">Acyl-coenzyme A thioesterase 13</fullName>
    </recommendedName>
    <alternativeName>
        <fullName evidence="22">Hotdog-fold thioesterase superfamily member 2</fullName>
    </alternativeName>
    <alternativeName>
        <fullName evidence="21">Palmitoyl-CoA hydrolase</fullName>
    </alternativeName>
    <alternativeName>
        <fullName evidence="23">Thioesterase superfamily member 2</fullName>
    </alternativeName>
</protein>
<dbReference type="CDD" id="cd03443">
    <property type="entry name" value="PaaI_thioesterase"/>
    <property type="match status" value="1"/>
</dbReference>
<evidence type="ECO:0000256" key="10">
    <source>
        <dbReference type="ARBA" id="ARBA00023128"/>
    </source>
</evidence>
<dbReference type="EMBL" id="NCKU01000817">
    <property type="protein sequence ID" value="RWS14034.1"/>
    <property type="molecule type" value="Genomic_DNA"/>
</dbReference>
<evidence type="ECO:0000256" key="14">
    <source>
        <dbReference type="ARBA" id="ARBA00047969"/>
    </source>
</evidence>
<evidence type="ECO:0000256" key="19">
    <source>
        <dbReference type="ARBA" id="ARBA00064709"/>
    </source>
</evidence>
<comment type="catalytic activity">
    <reaction evidence="14">
        <text>decanoyl-CoA + H2O = decanoate + CoA + H(+)</text>
        <dbReference type="Rhea" id="RHEA:40059"/>
        <dbReference type="ChEBI" id="CHEBI:15377"/>
        <dbReference type="ChEBI" id="CHEBI:15378"/>
        <dbReference type="ChEBI" id="CHEBI:27689"/>
        <dbReference type="ChEBI" id="CHEBI:57287"/>
        <dbReference type="ChEBI" id="CHEBI:61430"/>
    </reaction>
    <physiologicalReaction direction="left-to-right" evidence="14">
        <dbReference type="Rhea" id="RHEA:40060"/>
    </physiologicalReaction>
</comment>
<reference evidence="25 26" key="1">
    <citation type="journal article" date="2018" name="Gigascience">
        <title>Genomes of trombidid mites reveal novel predicted allergens and laterally-transferred genes associated with secondary metabolism.</title>
        <authorList>
            <person name="Dong X."/>
            <person name="Chaisiri K."/>
            <person name="Xia D."/>
            <person name="Armstrong S.D."/>
            <person name="Fang Y."/>
            <person name="Donnelly M.J."/>
            <person name="Kadowaki T."/>
            <person name="McGarry J.W."/>
            <person name="Darby A.C."/>
            <person name="Makepeace B.L."/>
        </authorList>
    </citation>
    <scope>NUCLEOTIDE SEQUENCE [LARGE SCALE GENOMIC DNA]</scope>
    <source>
        <strain evidence="25">UoL-WK</strain>
    </source>
</reference>
<evidence type="ECO:0000313" key="26">
    <source>
        <dbReference type="Proteomes" id="UP000285301"/>
    </source>
</evidence>
<dbReference type="PANTHER" id="PTHR21660:SF1">
    <property type="entry name" value="ACYL-COENZYME A THIOESTERASE 13"/>
    <property type="match status" value="1"/>
</dbReference>
<dbReference type="OrthoDB" id="46529at2759"/>
<evidence type="ECO:0000256" key="23">
    <source>
        <dbReference type="ARBA" id="ARBA00083956"/>
    </source>
</evidence>
<evidence type="ECO:0000256" key="9">
    <source>
        <dbReference type="ARBA" id="ARBA00023098"/>
    </source>
</evidence>
<evidence type="ECO:0000256" key="5">
    <source>
        <dbReference type="ARBA" id="ARBA00008324"/>
    </source>
</evidence>
<dbReference type="GO" id="GO:0047617">
    <property type="term" value="F:fatty acyl-CoA hydrolase activity"/>
    <property type="evidence" value="ECO:0007669"/>
    <property type="project" value="InterPro"/>
</dbReference>
<dbReference type="PANTHER" id="PTHR21660">
    <property type="entry name" value="THIOESTERASE SUPERFAMILY MEMBER-RELATED"/>
    <property type="match status" value="1"/>
</dbReference>
<evidence type="ECO:0000256" key="11">
    <source>
        <dbReference type="ARBA" id="ARBA00023212"/>
    </source>
</evidence>